<protein>
    <submittedName>
        <fullName evidence="1">Uncharacterized protein</fullName>
    </submittedName>
</protein>
<gene>
    <name evidence="1" type="ORF">D5086_009176</name>
</gene>
<keyword evidence="2" id="KW-1185">Reference proteome</keyword>
<evidence type="ECO:0000313" key="2">
    <source>
        <dbReference type="Proteomes" id="UP000309997"/>
    </source>
</evidence>
<dbReference type="Proteomes" id="UP000309997">
    <property type="component" value="Unassembled WGS sequence"/>
</dbReference>
<accession>A0ACC4CHJ2</accession>
<dbReference type="EMBL" id="RCHU02000004">
    <property type="protein sequence ID" value="KAL3597539.1"/>
    <property type="molecule type" value="Genomic_DNA"/>
</dbReference>
<reference evidence="1 2" key="1">
    <citation type="journal article" date="2024" name="Plant Biotechnol. J.">
        <title>Genome and CRISPR/Cas9 system of a widespread forest tree (Populus alba) in the world.</title>
        <authorList>
            <person name="Liu Y.J."/>
            <person name="Jiang P.F."/>
            <person name="Han X.M."/>
            <person name="Li X.Y."/>
            <person name="Wang H.M."/>
            <person name="Wang Y.J."/>
            <person name="Wang X.X."/>
            <person name="Zeng Q.Y."/>
        </authorList>
    </citation>
    <scope>NUCLEOTIDE SEQUENCE [LARGE SCALE GENOMIC DNA]</scope>
    <source>
        <strain evidence="2">cv. PAL-ZL1</strain>
    </source>
</reference>
<feature type="non-terminal residue" evidence="1">
    <location>
        <position position="1"/>
    </location>
</feature>
<comment type="caution">
    <text evidence="1">The sequence shown here is derived from an EMBL/GenBank/DDBJ whole genome shotgun (WGS) entry which is preliminary data.</text>
</comment>
<sequence>LKASVFPPAKSGRLNPNRRLMKIVRHGSLSTLDEQILGAAAEDESTTRIRSENEAKDLMRFLEEDQAFKTMSFFEEESETSRIGKSSLKNWVVNAFRERRALALTLNDTKTAVNKLHQIINAIVLVVSFVFGNTAKTLFESIIFLFVIHPFDVGDRCEIDGVQLIVEEMNILTTFFLRADNQKVLYPNSVFLQPNQSAITIAVLTWAIRLSFHIHICTPAEKVALMKQRITGLSIIPVVTIKKTILFLTISSSLEC</sequence>
<evidence type="ECO:0000313" key="1">
    <source>
        <dbReference type="EMBL" id="KAL3597539.1"/>
    </source>
</evidence>
<proteinExistence type="predicted"/>
<organism evidence="1 2">
    <name type="scientific">Populus alba</name>
    <name type="common">White poplar</name>
    <dbReference type="NCBI Taxonomy" id="43335"/>
    <lineage>
        <taxon>Eukaryota</taxon>
        <taxon>Viridiplantae</taxon>
        <taxon>Streptophyta</taxon>
        <taxon>Embryophyta</taxon>
        <taxon>Tracheophyta</taxon>
        <taxon>Spermatophyta</taxon>
        <taxon>Magnoliopsida</taxon>
        <taxon>eudicotyledons</taxon>
        <taxon>Gunneridae</taxon>
        <taxon>Pentapetalae</taxon>
        <taxon>rosids</taxon>
        <taxon>fabids</taxon>
        <taxon>Malpighiales</taxon>
        <taxon>Salicaceae</taxon>
        <taxon>Saliceae</taxon>
        <taxon>Populus</taxon>
    </lineage>
</organism>
<name>A0ACC4CHJ2_POPAL</name>